<evidence type="ECO:0000313" key="2">
    <source>
        <dbReference type="EMBL" id="NID15417.1"/>
    </source>
</evidence>
<protein>
    <submittedName>
        <fullName evidence="2">Uncharacterized protein</fullName>
    </submittedName>
</protein>
<name>A0A7X5QUA4_9GAMM</name>
<feature type="region of interest" description="Disordered" evidence="1">
    <location>
        <begin position="1"/>
        <end position="22"/>
    </location>
</feature>
<sequence>MSMKKRPAEGSPSIKNAPKPPEVTAADVDAAAAVYTDSLVHLGIGPFISKATFAYQGPTGTKVTPNLVLTMPTNMMVEAAKHILMGVSPPDSAEGFQRSWDAFLASIKFGE</sequence>
<gene>
    <name evidence="2" type="ORF">HBF32_08070</name>
</gene>
<keyword evidence="3" id="KW-1185">Reference proteome</keyword>
<dbReference type="AlphaFoldDB" id="A0A7X5QUA4"/>
<proteinExistence type="predicted"/>
<dbReference type="EMBL" id="JAAQTL010000001">
    <property type="protein sequence ID" value="NID15417.1"/>
    <property type="molecule type" value="Genomic_DNA"/>
</dbReference>
<reference evidence="2 3" key="1">
    <citation type="journal article" date="2006" name="Int. J. Syst. Evol. Microbiol.">
        <title>Dyella yeojuensis sp. nov., isolated from greenhouse soil in Korea.</title>
        <authorList>
            <person name="Kim B.Y."/>
            <person name="Weon H.Y."/>
            <person name="Lee K.H."/>
            <person name="Seok S.J."/>
            <person name="Kwon S.W."/>
            <person name="Go S.J."/>
            <person name="Stackebrandt E."/>
        </authorList>
    </citation>
    <scope>NUCLEOTIDE SEQUENCE [LARGE SCALE GENOMIC DNA]</scope>
    <source>
        <strain evidence="2 3">DSM 17673</strain>
    </source>
</reference>
<dbReference type="Proteomes" id="UP000518878">
    <property type="component" value="Unassembled WGS sequence"/>
</dbReference>
<accession>A0A7X5QUA4</accession>
<organism evidence="2 3">
    <name type="scientific">Luteibacter yeojuensis</name>
    <dbReference type="NCBI Taxonomy" id="345309"/>
    <lineage>
        <taxon>Bacteria</taxon>
        <taxon>Pseudomonadati</taxon>
        <taxon>Pseudomonadota</taxon>
        <taxon>Gammaproteobacteria</taxon>
        <taxon>Lysobacterales</taxon>
        <taxon>Rhodanobacteraceae</taxon>
        <taxon>Luteibacter</taxon>
    </lineage>
</organism>
<dbReference type="RefSeq" id="WP_166699163.1">
    <property type="nucleotide sequence ID" value="NZ_JAAQTL010000001.1"/>
</dbReference>
<evidence type="ECO:0000256" key="1">
    <source>
        <dbReference type="SAM" id="MobiDB-lite"/>
    </source>
</evidence>
<evidence type="ECO:0000313" key="3">
    <source>
        <dbReference type="Proteomes" id="UP000518878"/>
    </source>
</evidence>
<comment type="caution">
    <text evidence="2">The sequence shown here is derived from an EMBL/GenBank/DDBJ whole genome shotgun (WGS) entry which is preliminary data.</text>
</comment>